<protein>
    <submittedName>
        <fullName evidence="2">Uncharacterized protein</fullName>
    </submittedName>
</protein>
<dbReference type="EMBL" id="LWBO01000028">
    <property type="protein sequence ID" value="OQP44266.1"/>
    <property type="molecule type" value="Genomic_DNA"/>
</dbReference>
<feature type="transmembrane region" description="Helical" evidence="1">
    <location>
        <begin position="7"/>
        <end position="28"/>
    </location>
</feature>
<gene>
    <name evidence="2" type="ORF">A4D02_35390</name>
</gene>
<dbReference type="RefSeq" id="WP_014219623.1">
    <property type="nucleotide sequence ID" value="NZ_LWBO01000028.1"/>
</dbReference>
<proteinExistence type="predicted"/>
<organism evidence="2 3">
    <name type="scientific">Niastella koreensis</name>
    <dbReference type="NCBI Taxonomy" id="354356"/>
    <lineage>
        <taxon>Bacteria</taxon>
        <taxon>Pseudomonadati</taxon>
        <taxon>Bacteroidota</taxon>
        <taxon>Chitinophagia</taxon>
        <taxon>Chitinophagales</taxon>
        <taxon>Chitinophagaceae</taxon>
        <taxon>Niastella</taxon>
    </lineage>
</organism>
<comment type="caution">
    <text evidence="2">The sequence shown here is derived from an EMBL/GenBank/DDBJ whole genome shotgun (WGS) entry which is preliminary data.</text>
</comment>
<reference evidence="2 3" key="1">
    <citation type="submission" date="2016-04" db="EMBL/GenBank/DDBJ databases">
        <authorList>
            <person name="Chen L."/>
            <person name="Zhuang W."/>
            <person name="Wang G."/>
        </authorList>
    </citation>
    <scope>NUCLEOTIDE SEQUENCE [LARGE SCALE GENOMIC DNA]</scope>
    <source>
        <strain evidence="3">GR20</strain>
    </source>
</reference>
<evidence type="ECO:0000313" key="2">
    <source>
        <dbReference type="EMBL" id="OQP44266.1"/>
    </source>
</evidence>
<accession>A0ABX3NRX6</accession>
<keyword evidence="3" id="KW-1185">Reference proteome</keyword>
<name>A0ABX3NRX6_9BACT</name>
<evidence type="ECO:0000256" key="1">
    <source>
        <dbReference type="SAM" id="Phobius"/>
    </source>
</evidence>
<keyword evidence="1" id="KW-1133">Transmembrane helix</keyword>
<dbReference type="Proteomes" id="UP000192277">
    <property type="component" value="Unassembled WGS sequence"/>
</dbReference>
<keyword evidence="1" id="KW-0472">Membrane</keyword>
<evidence type="ECO:0000313" key="3">
    <source>
        <dbReference type="Proteomes" id="UP000192277"/>
    </source>
</evidence>
<keyword evidence="1" id="KW-0812">Transmembrane</keyword>
<sequence>MENNSKKILTFTTIVALIGLYSGLIAIANFHCHKTFYGDYFNTSKKDSLVKQKNPDTSTMRTVVNTTTSNSITDTLNKKENILRTEENISTKKTQKDTVDYELFDISPRSNNQANSDDEINVQMSEPPPSKGLGKLVLRSYCNHCSGTYANLRILLEDSTENENSSIVANYDSLNKRYSTFVKDLLPGKYLIELNYHLLGKDFFNINIIEGKTALYRFKKINPYGENNSQIVFFSKNATRKWNITIDKRPEQTITIYKNKGTSIIVSSGWHEYKIGNPEQNDLDLNSEKLSLYLQKGERKAIYID</sequence>